<keyword evidence="2" id="KW-1185">Reference proteome</keyword>
<gene>
    <name evidence="1" type="ORF">D4100_18130</name>
</gene>
<evidence type="ECO:0000313" key="1">
    <source>
        <dbReference type="EMBL" id="RJF54409.1"/>
    </source>
</evidence>
<dbReference type="Proteomes" id="UP000284338">
    <property type="component" value="Unassembled WGS sequence"/>
</dbReference>
<protein>
    <submittedName>
        <fullName evidence="1">Uncharacterized protein</fullName>
    </submittedName>
</protein>
<proteinExistence type="predicted"/>
<sequence length="60" mass="7024">MDFKLQPGGQRSHPQELTQVSDRGVIVQVTTLQFERRRVCRIQNKRAAKGSPLRYLLRFI</sequence>
<dbReference type="AlphaFoldDB" id="A0AA92X1Y6"/>
<accession>A0AA92X1Y6</accession>
<comment type="caution">
    <text evidence="1">The sequence shown here is derived from an EMBL/GenBank/DDBJ whole genome shotgun (WGS) entry which is preliminary data.</text>
</comment>
<evidence type="ECO:0000313" key="2">
    <source>
        <dbReference type="Proteomes" id="UP000284338"/>
    </source>
</evidence>
<dbReference type="EMBL" id="QYYG01000006">
    <property type="protein sequence ID" value="RJF54409.1"/>
    <property type="molecule type" value="Genomic_DNA"/>
</dbReference>
<reference evidence="1 2" key="1">
    <citation type="submission" date="2018-09" db="EMBL/GenBank/DDBJ databases">
        <title>Draft genome of a novel serratia sp. strain with antifungal activity.</title>
        <authorList>
            <person name="Dichmann S.I."/>
            <person name="Park B.P."/>
            <person name="Pathiraja D."/>
            <person name="Choi I.-G."/>
            <person name="Stougaard P."/>
            <person name="Hennessy R.C."/>
        </authorList>
    </citation>
    <scope>NUCLEOTIDE SEQUENCE [LARGE SCALE GENOMIC DNA]</scope>
    <source>
        <strain evidence="1 2">S40</strain>
    </source>
</reference>
<name>A0AA92X1Y6_9GAMM</name>
<organism evidence="1 2">
    <name type="scientific">Serratia inhibens</name>
    <dbReference type="NCBI Taxonomy" id="2338073"/>
    <lineage>
        <taxon>Bacteria</taxon>
        <taxon>Pseudomonadati</taxon>
        <taxon>Pseudomonadota</taxon>
        <taxon>Gammaproteobacteria</taxon>
        <taxon>Enterobacterales</taxon>
        <taxon>Yersiniaceae</taxon>
        <taxon>Serratia</taxon>
    </lineage>
</organism>